<sequence>MKKPKTAPKKLLKQLEYFKQTADFFRNATGTQNDLDNAAKYDRWADGVQKQIDDIINS</sequence>
<protein>
    <submittedName>
        <fullName evidence="1">Uncharacterized protein</fullName>
    </submittedName>
</protein>
<accession>A0A6J5SXD7</accession>
<name>A0A6J5SXD7_9CAUD</name>
<proteinExistence type="predicted"/>
<reference evidence="1" key="1">
    <citation type="submission" date="2020-05" db="EMBL/GenBank/DDBJ databases">
        <authorList>
            <person name="Chiriac C."/>
            <person name="Salcher M."/>
            <person name="Ghai R."/>
            <person name="Kavagutti S V."/>
        </authorList>
    </citation>
    <scope>NUCLEOTIDE SEQUENCE</scope>
</reference>
<dbReference type="EMBL" id="LR797474">
    <property type="protein sequence ID" value="CAB4219097.1"/>
    <property type="molecule type" value="Genomic_DNA"/>
</dbReference>
<organism evidence="1">
    <name type="scientific">uncultured Caudovirales phage</name>
    <dbReference type="NCBI Taxonomy" id="2100421"/>
    <lineage>
        <taxon>Viruses</taxon>
        <taxon>Duplodnaviria</taxon>
        <taxon>Heunggongvirae</taxon>
        <taxon>Uroviricota</taxon>
        <taxon>Caudoviricetes</taxon>
        <taxon>Peduoviridae</taxon>
        <taxon>Maltschvirus</taxon>
        <taxon>Maltschvirus maltsch</taxon>
    </lineage>
</organism>
<evidence type="ECO:0000313" key="1">
    <source>
        <dbReference type="EMBL" id="CAB4219097.1"/>
    </source>
</evidence>
<gene>
    <name evidence="1" type="ORF">UFOVP1604_180</name>
</gene>